<evidence type="ECO:0008006" key="3">
    <source>
        <dbReference type="Google" id="ProtNLM"/>
    </source>
</evidence>
<sequence>MADRSPSLSSRVTTQPSAAATATVRASAIVARTGIDASPLAAAADVLSAAGAAAAAPPGVAANAWSAAGSSGGAAESASCAS</sequence>
<reference evidence="1 2" key="1">
    <citation type="submission" date="2024-09" db="EMBL/GenBank/DDBJ databases">
        <authorList>
            <person name="Sun Q."/>
            <person name="Mori K."/>
        </authorList>
    </citation>
    <scope>NUCLEOTIDE SEQUENCE [LARGE SCALE GENOMIC DNA]</scope>
    <source>
        <strain evidence="1 2">CCM 7957</strain>
    </source>
</reference>
<protein>
    <recommendedName>
        <fullName evidence="3">PE family protein</fullName>
    </recommendedName>
</protein>
<dbReference type="EMBL" id="JBHLWV010000026">
    <property type="protein sequence ID" value="MFC0316042.1"/>
    <property type="molecule type" value="Genomic_DNA"/>
</dbReference>
<name>A0ABV6HBQ6_9ACTN</name>
<accession>A0ABV6HBQ6</accession>
<evidence type="ECO:0000313" key="1">
    <source>
        <dbReference type="EMBL" id="MFC0316042.1"/>
    </source>
</evidence>
<keyword evidence="2" id="KW-1185">Reference proteome</keyword>
<evidence type="ECO:0000313" key="2">
    <source>
        <dbReference type="Proteomes" id="UP001589783"/>
    </source>
</evidence>
<dbReference type="Proteomes" id="UP001589783">
    <property type="component" value="Unassembled WGS sequence"/>
</dbReference>
<dbReference type="RefSeq" id="WP_382365339.1">
    <property type="nucleotide sequence ID" value="NZ_JBHLWV010000026.1"/>
</dbReference>
<comment type="caution">
    <text evidence="1">The sequence shown here is derived from an EMBL/GenBank/DDBJ whole genome shotgun (WGS) entry which is preliminary data.</text>
</comment>
<organism evidence="1 2">
    <name type="scientific">Gordonia phosphorivorans</name>
    <dbReference type="NCBI Taxonomy" id="1056982"/>
    <lineage>
        <taxon>Bacteria</taxon>
        <taxon>Bacillati</taxon>
        <taxon>Actinomycetota</taxon>
        <taxon>Actinomycetes</taxon>
        <taxon>Mycobacteriales</taxon>
        <taxon>Gordoniaceae</taxon>
        <taxon>Gordonia</taxon>
    </lineage>
</organism>
<proteinExistence type="predicted"/>
<gene>
    <name evidence="1" type="ORF">ACFFJD_14410</name>
</gene>